<dbReference type="AlphaFoldDB" id="A0A075R3Z0"/>
<evidence type="ECO:0000256" key="2">
    <source>
        <dbReference type="ARBA" id="ARBA00022723"/>
    </source>
</evidence>
<feature type="domain" description="Plastocyanin-like" evidence="6">
    <location>
        <begin position="61"/>
        <end position="215"/>
    </location>
</feature>
<evidence type="ECO:0000313" key="7">
    <source>
        <dbReference type="EMBL" id="AIG26579.1"/>
    </source>
</evidence>
<dbReference type="KEGG" id="blr:BRLA_c022580"/>
<dbReference type="PANTHER" id="PTHR48267">
    <property type="entry name" value="CUPREDOXIN SUPERFAMILY PROTEIN"/>
    <property type="match status" value="1"/>
</dbReference>
<proteinExistence type="inferred from homology"/>
<protein>
    <submittedName>
        <fullName evidence="7">Spore coat protein A</fullName>
    </submittedName>
</protein>
<keyword evidence="3" id="KW-0560">Oxidoreductase</keyword>
<dbReference type="Pfam" id="PF07731">
    <property type="entry name" value="Cu-oxidase_2"/>
    <property type="match status" value="1"/>
</dbReference>
<dbReference type="CDD" id="cd13891">
    <property type="entry name" value="CuRO_3_CotA_like"/>
    <property type="match status" value="1"/>
</dbReference>
<feature type="region of interest" description="Disordered" evidence="5">
    <location>
        <begin position="143"/>
        <end position="162"/>
    </location>
</feature>
<evidence type="ECO:0000313" key="8">
    <source>
        <dbReference type="Proteomes" id="UP000005850"/>
    </source>
</evidence>
<dbReference type="GO" id="GO:0005507">
    <property type="term" value="F:copper ion binding"/>
    <property type="evidence" value="ECO:0007669"/>
    <property type="project" value="InterPro"/>
</dbReference>
<evidence type="ECO:0000256" key="5">
    <source>
        <dbReference type="SAM" id="MobiDB-lite"/>
    </source>
</evidence>
<dbReference type="HOGENOM" id="CLU_1333734_0_0_9"/>
<keyword evidence="4" id="KW-0186">Copper</keyword>
<dbReference type="InterPro" id="IPR011706">
    <property type="entry name" value="Cu-oxidase_C"/>
</dbReference>
<organism evidence="7 8">
    <name type="scientific">Brevibacillus laterosporus LMG 15441</name>
    <dbReference type="NCBI Taxonomy" id="1042163"/>
    <lineage>
        <taxon>Bacteria</taxon>
        <taxon>Bacillati</taxon>
        <taxon>Bacillota</taxon>
        <taxon>Bacilli</taxon>
        <taxon>Bacillales</taxon>
        <taxon>Paenibacillaceae</taxon>
        <taxon>Brevibacillus</taxon>
    </lineage>
</organism>
<reference evidence="7 8" key="1">
    <citation type="journal article" date="2011" name="J. Bacteriol.">
        <title>Genome sequence of Brevibacillus laterosporus LMG 15441, a pathogen of invertebrates.</title>
        <authorList>
            <person name="Djukic M."/>
            <person name="Poehlein A."/>
            <person name="Thurmer A."/>
            <person name="Daniel R."/>
        </authorList>
    </citation>
    <scope>NUCLEOTIDE SEQUENCE [LARGE SCALE GENOMIC DNA]</scope>
    <source>
        <strain evidence="7 8">LMG 15441</strain>
    </source>
</reference>
<gene>
    <name evidence="7" type="primary">cotA_1</name>
    <name evidence="7" type="ORF">BRLA_c022580</name>
</gene>
<dbReference type="Gene3D" id="2.60.40.420">
    <property type="entry name" value="Cupredoxins - blue copper proteins"/>
    <property type="match status" value="1"/>
</dbReference>
<dbReference type="PANTHER" id="PTHR48267:SF1">
    <property type="entry name" value="BILIRUBIN OXIDASE"/>
    <property type="match status" value="1"/>
</dbReference>
<dbReference type="GO" id="GO:0016491">
    <property type="term" value="F:oxidoreductase activity"/>
    <property type="evidence" value="ECO:0007669"/>
    <property type="project" value="UniProtKB-KW"/>
</dbReference>
<name>A0A075R3Z0_BRELA</name>
<dbReference type="EMBL" id="CP007806">
    <property type="protein sequence ID" value="AIG26579.1"/>
    <property type="molecule type" value="Genomic_DNA"/>
</dbReference>
<dbReference type="InterPro" id="IPR045087">
    <property type="entry name" value="Cu-oxidase_fam"/>
</dbReference>
<evidence type="ECO:0000256" key="1">
    <source>
        <dbReference type="ARBA" id="ARBA00010609"/>
    </source>
</evidence>
<dbReference type="eggNOG" id="COG2132">
    <property type="taxonomic scope" value="Bacteria"/>
</dbReference>
<evidence type="ECO:0000256" key="3">
    <source>
        <dbReference type="ARBA" id="ARBA00023002"/>
    </source>
</evidence>
<keyword evidence="2" id="KW-0479">Metal-binding</keyword>
<sequence length="218" mass="24883">MADPQTVGQIMQFTVIKKKVLSPKKLPSILQKIPKLKPTKTRTLTLYELEGPNRPLQVTLDGQLWQNLVSELPQAGTTEDWQIVNLTNDTHPIHIHLVQFLLVNRQKLRTADYLVDWEKRNKATPPGTPPFYVKPKKLPTKPYLQGKPIKPAGNEKGWKDTIQMNPGEVTTIRIRFASQDGSPYPFDPSIGPGYVWHCHMIAHEDNEMMRPLKILPSK</sequence>
<keyword evidence="7" id="KW-0167">Capsid protein</keyword>
<dbReference type="STRING" id="1042163.BRLA_c022580"/>
<dbReference type="SUPFAM" id="SSF49503">
    <property type="entry name" value="Cupredoxins"/>
    <property type="match status" value="1"/>
</dbReference>
<accession>A0A075R3Z0</accession>
<keyword evidence="7" id="KW-0946">Virion</keyword>
<evidence type="ECO:0000256" key="4">
    <source>
        <dbReference type="ARBA" id="ARBA00023008"/>
    </source>
</evidence>
<comment type="similarity">
    <text evidence="1">Belongs to the multicopper oxidase family.</text>
</comment>
<dbReference type="FunFam" id="2.60.40.420:FF:000081">
    <property type="entry name" value="Spore coat protein A"/>
    <property type="match status" value="1"/>
</dbReference>
<evidence type="ECO:0000259" key="6">
    <source>
        <dbReference type="Pfam" id="PF07731"/>
    </source>
</evidence>
<dbReference type="InterPro" id="IPR008972">
    <property type="entry name" value="Cupredoxin"/>
</dbReference>
<dbReference type="Proteomes" id="UP000005850">
    <property type="component" value="Chromosome"/>
</dbReference>
<keyword evidence="8" id="KW-1185">Reference proteome</keyword>
<dbReference type="RefSeq" id="WP_003337451.1">
    <property type="nucleotide sequence ID" value="NZ_CP007806.1"/>
</dbReference>